<sequence>MPRVVFWKEGAGEPCAALDAEPGDSLLDLARLHDVPLHWRCGQGTCGTCVVRLSHQGQPGLVPVSSKERNVLARAGFADPERQASPEWPDRPDVARLACHCRAGDSELTVYFLAR</sequence>
<dbReference type="InterPro" id="IPR001041">
    <property type="entry name" value="2Fe-2S_ferredoxin-type"/>
</dbReference>
<accession>A0A918P6E3</accession>
<dbReference type="SUPFAM" id="SSF54292">
    <property type="entry name" value="2Fe-2S ferredoxin-like"/>
    <property type="match status" value="1"/>
</dbReference>
<dbReference type="CDD" id="cd00207">
    <property type="entry name" value="fer2"/>
    <property type="match status" value="1"/>
</dbReference>
<evidence type="ECO:0000313" key="3">
    <source>
        <dbReference type="Proteomes" id="UP000645257"/>
    </source>
</evidence>
<dbReference type="PROSITE" id="PS51085">
    <property type="entry name" value="2FE2S_FER_2"/>
    <property type="match status" value="1"/>
</dbReference>
<keyword evidence="3" id="KW-1185">Reference proteome</keyword>
<dbReference type="InterPro" id="IPR036010">
    <property type="entry name" value="2Fe-2S_ferredoxin-like_sf"/>
</dbReference>
<reference evidence="2" key="2">
    <citation type="submission" date="2020-09" db="EMBL/GenBank/DDBJ databases">
        <authorList>
            <person name="Sun Q."/>
            <person name="Kim S."/>
        </authorList>
    </citation>
    <scope>NUCLEOTIDE SEQUENCE</scope>
    <source>
        <strain evidence="2">KCTC 32182</strain>
    </source>
</reference>
<dbReference type="GO" id="GO:0051537">
    <property type="term" value="F:2 iron, 2 sulfur cluster binding"/>
    <property type="evidence" value="ECO:0007669"/>
    <property type="project" value="InterPro"/>
</dbReference>
<feature type="domain" description="2Fe-2S ferredoxin-type" evidence="1">
    <location>
        <begin position="2"/>
        <end position="115"/>
    </location>
</feature>
<dbReference type="EMBL" id="BMYX01000021">
    <property type="protein sequence ID" value="GGY25509.1"/>
    <property type="molecule type" value="Genomic_DNA"/>
</dbReference>
<evidence type="ECO:0000313" key="2">
    <source>
        <dbReference type="EMBL" id="GGY25509.1"/>
    </source>
</evidence>
<dbReference type="Pfam" id="PF00111">
    <property type="entry name" value="Fer2"/>
    <property type="match status" value="1"/>
</dbReference>
<dbReference type="PROSITE" id="PS00197">
    <property type="entry name" value="2FE2S_FER_1"/>
    <property type="match status" value="1"/>
</dbReference>
<gene>
    <name evidence="2" type="ORF">GCM10011289_31400</name>
</gene>
<dbReference type="RefSeq" id="WP_189536065.1">
    <property type="nucleotide sequence ID" value="NZ_BMYX01000021.1"/>
</dbReference>
<dbReference type="Proteomes" id="UP000645257">
    <property type="component" value="Unassembled WGS sequence"/>
</dbReference>
<name>A0A918P6E3_9NEIS</name>
<dbReference type="AlphaFoldDB" id="A0A918P6E3"/>
<evidence type="ECO:0000259" key="1">
    <source>
        <dbReference type="PROSITE" id="PS51085"/>
    </source>
</evidence>
<dbReference type="InterPro" id="IPR012675">
    <property type="entry name" value="Beta-grasp_dom_sf"/>
</dbReference>
<organism evidence="2 3">
    <name type="scientific">Paludibacterium paludis</name>
    <dbReference type="NCBI Taxonomy" id="1225769"/>
    <lineage>
        <taxon>Bacteria</taxon>
        <taxon>Pseudomonadati</taxon>
        <taxon>Pseudomonadota</taxon>
        <taxon>Betaproteobacteria</taxon>
        <taxon>Neisseriales</taxon>
        <taxon>Chromobacteriaceae</taxon>
        <taxon>Paludibacterium</taxon>
    </lineage>
</organism>
<proteinExistence type="predicted"/>
<protein>
    <recommendedName>
        <fullName evidence="1">2Fe-2S ferredoxin-type domain-containing protein</fullName>
    </recommendedName>
</protein>
<reference evidence="2" key="1">
    <citation type="journal article" date="2014" name="Int. J. Syst. Evol. Microbiol.">
        <title>Complete genome sequence of Corynebacterium casei LMG S-19264T (=DSM 44701T), isolated from a smear-ripened cheese.</title>
        <authorList>
            <consortium name="US DOE Joint Genome Institute (JGI-PGF)"/>
            <person name="Walter F."/>
            <person name="Albersmeier A."/>
            <person name="Kalinowski J."/>
            <person name="Ruckert C."/>
        </authorList>
    </citation>
    <scope>NUCLEOTIDE SEQUENCE</scope>
    <source>
        <strain evidence="2">KCTC 32182</strain>
    </source>
</reference>
<dbReference type="InterPro" id="IPR006058">
    <property type="entry name" value="2Fe2S_fd_BS"/>
</dbReference>
<comment type="caution">
    <text evidence="2">The sequence shown here is derived from an EMBL/GenBank/DDBJ whole genome shotgun (WGS) entry which is preliminary data.</text>
</comment>
<dbReference type="Gene3D" id="3.10.20.30">
    <property type="match status" value="1"/>
</dbReference>